<dbReference type="EMBL" id="JBBBDM010000015">
    <property type="protein sequence ID" value="MEI5688898.1"/>
    <property type="molecule type" value="Genomic_DNA"/>
</dbReference>
<comment type="caution">
    <text evidence="1">The sequence shown here is derived from an EMBL/GenBank/DDBJ whole genome shotgun (WGS) entry which is preliminary data.</text>
</comment>
<proteinExistence type="predicted"/>
<protein>
    <submittedName>
        <fullName evidence="1">Uncharacterized protein</fullName>
    </submittedName>
</protein>
<accession>A0ABU8H7K0</accession>
<dbReference type="RefSeq" id="WP_037535793.1">
    <property type="nucleotide sequence ID" value="NZ_JBBBDM010000015.1"/>
</dbReference>
<reference evidence="1 2" key="1">
    <citation type="journal article" date="2013" name="Int. J. Syst. Evol. Microbiol.">
        <title>Sphingomonas kyungheensis sp. nov., a bacterium with ginsenoside-converting activity isolated from soil of a ginseng field.</title>
        <authorList>
            <person name="Son H.M."/>
            <person name="Yang J.E."/>
            <person name="Park Y."/>
            <person name="Han C.K."/>
            <person name="Kim S.G."/>
            <person name="Kook M."/>
            <person name="Yi T.H."/>
        </authorList>
    </citation>
    <scope>NUCLEOTIDE SEQUENCE [LARGE SCALE GENOMIC DNA]</scope>
    <source>
        <strain evidence="1 2">LMG 26582</strain>
    </source>
</reference>
<sequence>MAEIVITPSGPGAIEAGLMVDETGTRFVVLTFNEPEADPVLVTFTVPIFQNFVRHLGKTAEAAADELNWVVPE</sequence>
<organism evidence="1 2">
    <name type="scientific">Sphingomonas kyungheensis</name>
    <dbReference type="NCBI Taxonomy" id="1069987"/>
    <lineage>
        <taxon>Bacteria</taxon>
        <taxon>Pseudomonadati</taxon>
        <taxon>Pseudomonadota</taxon>
        <taxon>Alphaproteobacteria</taxon>
        <taxon>Sphingomonadales</taxon>
        <taxon>Sphingomonadaceae</taxon>
        <taxon>Sphingomonas</taxon>
    </lineage>
</organism>
<evidence type="ECO:0000313" key="2">
    <source>
        <dbReference type="Proteomes" id="UP001367771"/>
    </source>
</evidence>
<gene>
    <name evidence="1" type="ORF">V8201_17530</name>
</gene>
<dbReference type="Proteomes" id="UP001367771">
    <property type="component" value="Unassembled WGS sequence"/>
</dbReference>
<name>A0ABU8H7K0_9SPHN</name>
<evidence type="ECO:0000313" key="1">
    <source>
        <dbReference type="EMBL" id="MEI5688898.1"/>
    </source>
</evidence>
<keyword evidence="2" id="KW-1185">Reference proteome</keyword>